<dbReference type="PANTHER" id="PTHR43415:SF3">
    <property type="entry name" value="GNAT-FAMILY ACETYLTRANSFERASE"/>
    <property type="match status" value="1"/>
</dbReference>
<evidence type="ECO:0000313" key="3">
    <source>
        <dbReference type="Proteomes" id="UP000654947"/>
    </source>
</evidence>
<dbReference type="InterPro" id="IPR016181">
    <property type="entry name" value="Acyl_CoA_acyltransferase"/>
</dbReference>
<dbReference type="Gene3D" id="3.40.630.30">
    <property type="match status" value="1"/>
</dbReference>
<proteinExistence type="predicted"/>
<dbReference type="Proteomes" id="UP000654947">
    <property type="component" value="Unassembled WGS sequence"/>
</dbReference>
<dbReference type="GO" id="GO:0016747">
    <property type="term" value="F:acyltransferase activity, transferring groups other than amino-acyl groups"/>
    <property type="evidence" value="ECO:0007669"/>
    <property type="project" value="InterPro"/>
</dbReference>
<dbReference type="EMBL" id="BMXL01000002">
    <property type="protein sequence ID" value="GHD16514.1"/>
    <property type="molecule type" value="Genomic_DNA"/>
</dbReference>
<organism evidence="2 3">
    <name type="scientific">Nocardiopsis kunsanensis</name>
    <dbReference type="NCBI Taxonomy" id="141693"/>
    <lineage>
        <taxon>Bacteria</taxon>
        <taxon>Bacillati</taxon>
        <taxon>Actinomycetota</taxon>
        <taxon>Actinomycetes</taxon>
        <taxon>Streptosporangiales</taxon>
        <taxon>Nocardiopsidaceae</taxon>
        <taxon>Nocardiopsis</taxon>
    </lineage>
</organism>
<dbReference type="RefSeq" id="WP_017574861.1">
    <property type="nucleotide sequence ID" value="NZ_BMXL01000002.1"/>
</dbReference>
<comment type="caution">
    <text evidence="2">The sequence shown here is derived from an EMBL/GenBank/DDBJ whole genome shotgun (WGS) entry which is preliminary data.</text>
</comment>
<keyword evidence="3" id="KW-1185">Reference proteome</keyword>
<reference evidence="2 3" key="1">
    <citation type="journal article" date="2014" name="Int. J. Syst. Evol. Microbiol.">
        <title>Complete genome sequence of Corynebacterium casei LMG S-19264T (=DSM 44701T), isolated from a smear-ripened cheese.</title>
        <authorList>
            <consortium name="US DOE Joint Genome Institute (JGI-PGF)"/>
            <person name="Walter F."/>
            <person name="Albersmeier A."/>
            <person name="Kalinowski J."/>
            <person name="Ruckert C."/>
        </authorList>
    </citation>
    <scope>NUCLEOTIDE SEQUENCE [LARGE SCALE GENOMIC DNA]</scope>
    <source>
        <strain evidence="2 3">KCTC 19473</strain>
    </source>
</reference>
<protein>
    <submittedName>
        <fullName evidence="2">Acetyltransferase</fullName>
    </submittedName>
</protein>
<sequence length="197" mass="22047">MINTSALRKTPTLIGKSVRLVPLSPEHAEDYFASGLDAEIRRLTGTHRHRTYTQAQDWCASRGEDEERLDLAITSATDGRYIGDLSLYEVEPENETAGYRIALSALEFTGRGLGREATELVLEHAFERIGLHRVWLHVYAFNMRAIAVYRSCGFVVEGRLREALLWQGRRHDALLMGILRHTASPGRVPGSFSAPGL</sequence>
<dbReference type="InterPro" id="IPR000182">
    <property type="entry name" value="GNAT_dom"/>
</dbReference>
<dbReference type="AlphaFoldDB" id="A0A918X769"/>
<evidence type="ECO:0000259" key="1">
    <source>
        <dbReference type="PROSITE" id="PS51186"/>
    </source>
</evidence>
<name>A0A918X769_9ACTN</name>
<accession>A0A918X769</accession>
<evidence type="ECO:0000313" key="2">
    <source>
        <dbReference type="EMBL" id="GHD16514.1"/>
    </source>
</evidence>
<gene>
    <name evidence="2" type="ORF">GCM10007147_04710</name>
</gene>
<dbReference type="Pfam" id="PF13302">
    <property type="entry name" value="Acetyltransf_3"/>
    <property type="match status" value="1"/>
</dbReference>
<feature type="domain" description="N-acetyltransferase" evidence="1">
    <location>
        <begin position="18"/>
        <end position="181"/>
    </location>
</feature>
<dbReference type="PROSITE" id="PS51186">
    <property type="entry name" value="GNAT"/>
    <property type="match status" value="1"/>
</dbReference>
<dbReference type="SUPFAM" id="SSF55729">
    <property type="entry name" value="Acyl-CoA N-acyltransferases (Nat)"/>
    <property type="match status" value="1"/>
</dbReference>
<dbReference type="PANTHER" id="PTHR43415">
    <property type="entry name" value="SPERMIDINE N(1)-ACETYLTRANSFERASE"/>
    <property type="match status" value="1"/>
</dbReference>